<dbReference type="AlphaFoldDB" id="A0A060SZK7"/>
<reference evidence="9" key="2">
    <citation type="submission" date="2014-06" db="EMBL/GenBank/DDBJ databases">
        <title>The complete genome of Blastobotrys (Arxula) adeninivorans LS3 - a yeast of biotechnological interest.</title>
        <authorList>
            <person name="Kunze G."/>
            <person name="Gaillardin C."/>
            <person name="Czernicka M."/>
            <person name="Durrens P."/>
            <person name="Martin T."/>
            <person name="Boer E."/>
            <person name="Gabaldon T."/>
            <person name="Cruz J."/>
            <person name="Talla E."/>
            <person name="Marck C."/>
            <person name="Goffeau A."/>
            <person name="Barbe V."/>
            <person name="Baret P."/>
            <person name="Baronian K."/>
            <person name="Beier S."/>
            <person name="Bleykasten C."/>
            <person name="Bode R."/>
            <person name="Casaregola S."/>
            <person name="Despons L."/>
            <person name="Fairhead C."/>
            <person name="Giersberg M."/>
            <person name="Gierski P."/>
            <person name="Hahnel U."/>
            <person name="Hartmann A."/>
            <person name="Jankowska D."/>
            <person name="Jubin C."/>
            <person name="Jung P."/>
            <person name="Lafontaine I."/>
            <person name="Leh-Louis V."/>
            <person name="Lemaire M."/>
            <person name="Marcet-Houben M."/>
            <person name="Mascher M."/>
            <person name="Morel G."/>
            <person name="Richard G.-F."/>
            <person name="Riechen J."/>
            <person name="Sacerdot C."/>
            <person name="Sarkar A."/>
            <person name="Savel G."/>
            <person name="Schacherer J."/>
            <person name="Sherman D."/>
            <person name="Straub M.-L."/>
            <person name="Stein N."/>
            <person name="Thierry A."/>
            <person name="Trautwein-Schult A."/>
            <person name="Westhof E."/>
            <person name="Worch S."/>
            <person name="Dujon B."/>
            <person name="Souciet J.-L."/>
            <person name="Wincker P."/>
            <person name="Scholz U."/>
            <person name="Neuveglise N."/>
        </authorList>
    </citation>
    <scope>NUCLEOTIDE SEQUENCE</scope>
    <source>
        <strain evidence="9">LS3</strain>
    </source>
</reference>
<dbReference type="Pfam" id="PF00370">
    <property type="entry name" value="FGGY_N"/>
    <property type="match status" value="1"/>
</dbReference>
<keyword evidence="3 6" id="KW-0808">Transferase</keyword>
<keyword evidence="6" id="KW-0067">ATP-binding</keyword>
<evidence type="ECO:0000259" key="8">
    <source>
        <dbReference type="Pfam" id="PF02782"/>
    </source>
</evidence>
<name>A0A060SZK7_BLAAD</name>
<comment type="catalytic activity">
    <reaction evidence="5 6">
        <text>D-xylulose + ATP = D-xylulose 5-phosphate + ADP + H(+)</text>
        <dbReference type="Rhea" id="RHEA:10964"/>
        <dbReference type="ChEBI" id="CHEBI:15378"/>
        <dbReference type="ChEBI" id="CHEBI:17140"/>
        <dbReference type="ChEBI" id="CHEBI:30616"/>
        <dbReference type="ChEBI" id="CHEBI:57737"/>
        <dbReference type="ChEBI" id="CHEBI:456216"/>
        <dbReference type="EC" id="2.7.1.17"/>
    </reaction>
</comment>
<dbReference type="GO" id="GO:0042732">
    <property type="term" value="P:D-xylose metabolic process"/>
    <property type="evidence" value="ECO:0007669"/>
    <property type="project" value="UniProtKB-UniRule"/>
</dbReference>
<evidence type="ECO:0000256" key="6">
    <source>
        <dbReference type="RuleBase" id="RU367058"/>
    </source>
</evidence>
<dbReference type="PANTHER" id="PTHR10196">
    <property type="entry name" value="SUGAR KINASE"/>
    <property type="match status" value="1"/>
</dbReference>
<keyword evidence="4 6" id="KW-0418">Kinase</keyword>
<evidence type="ECO:0000256" key="5">
    <source>
        <dbReference type="ARBA" id="ARBA00048885"/>
    </source>
</evidence>
<dbReference type="InterPro" id="IPR018485">
    <property type="entry name" value="FGGY_C"/>
</dbReference>
<dbReference type="Pfam" id="PF02782">
    <property type="entry name" value="FGGY_C"/>
    <property type="match status" value="1"/>
</dbReference>
<evidence type="ECO:0000256" key="4">
    <source>
        <dbReference type="ARBA" id="ARBA00022777"/>
    </source>
</evidence>
<dbReference type="GO" id="GO:0005524">
    <property type="term" value="F:ATP binding"/>
    <property type="evidence" value="ECO:0007669"/>
    <property type="project" value="UniProtKB-UniRule"/>
</dbReference>
<evidence type="ECO:0000256" key="1">
    <source>
        <dbReference type="ARBA" id="ARBA00009156"/>
    </source>
</evidence>
<dbReference type="SUPFAM" id="SSF53067">
    <property type="entry name" value="Actin-like ATPase domain"/>
    <property type="match status" value="2"/>
</dbReference>
<dbReference type="GO" id="GO:0005997">
    <property type="term" value="P:xylulose metabolic process"/>
    <property type="evidence" value="ECO:0007669"/>
    <property type="project" value="TreeGrafter"/>
</dbReference>
<accession>A0A060SZK7</accession>
<gene>
    <name evidence="9" type="ORF">GNLVRS02_ARAD1C08800g</name>
</gene>
<organism evidence="9">
    <name type="scientific">Blastobotrys adeninivorans</name>
    <name type="common">Yeast</name>
    <name type="synonym">Arxula adeninivorans</name>
    <dbReference type="NCBI Taxonomy" id="409370"/>
    <lineage>
        <taxon>Eukaryota</taxon>
        <taxon>Fungi</taxon>
        <taxon>Dikarya</taxon>
        <taxon>Ascomycota</taxon>
        <taxon>Saccharomycotina</taxon>
        <taxon>Dipodascomycetes</taxon>
        <taxon>Dipodascales</taxon>
        <taxon>Trichomonascaceae</taxon>
        <taxon>Blastobotrys</taxon>
    </lineage>
</organism>
<dbReference type="CDD" id="cd07776">
    <property type="entry name" value="ASKHA_NBD_FGGY_SpXK-like"/>
    <property type="match status" value="1"/>
</dbReference>
<evidence type="ECO:0000256" key="2">
    <source>
        <dbReference type="ARBA" id="ARBA00022629"/>
    </source>
</evidence>
<dbReference type="FunFam" id="3.30.420.40:FF:000118">
    <property type="entry name" value="Xylulose kinase 2"/>
    <property type="match status" value="1"/>
</dbReference>
<feature type="domain" description="Carbohydrate kinase FGGY C-terminal" evidence="8">
    <location>
        <begin position="292"/>
        <end position="491"/>
    </location>
</feature>
<keyword evidence="6" id="KW-0119">Carbohydrate metabolism</keyword>
<dbReference type="Gene3D" id="3.30.420.40">
    <property type="match status" value="2"/>
</dbReference>
<keyword evidence="6" id="KW-0547">Nucleotide-binding</keyword>
<dbReference type="InterPro" id="IPR043129">
    <property type="entry name" value="ATPase_NBD"/>
</dbReference>
<evidence type="ECO:0000256" key="3">
    <source>
        <dbReference type="ARBA" id="ARBA00022679"/>
    </source>
</evidence>
<reference evidence="9" key="1">
    <citation type="submission" date="2014-02" db="EMBL/GenBank/DDBJ databases">
        <authorList>
            <person name="Genoscope - CEA"/>
        </authorList>
    </citation>
    <scope>NUCLEOTIDE SEQUENCE</scope>
    <source>
        <strain evidence="9">LS3</strain>
    </source>
</reference>
<sequence length="546" mass="60291">MYLGLDLSTQQIKGLVVSDKLEALAHVTVEFDKDFPQYKTVKGVYSNSETNEVQAPVAMWLEAVDLLFERLKAKIDLSSLKGVSGACQQHGSVFWKKGALQALQSLDSTKPLKQLETSLSWDLSPNWQDHSTAKECDEFESAVGGMDELAKISGSKAHHRFTGPQILKLKHKRPDLYEQTEHISLVSSFLASVLAGDMMPLDIGDVCGMNLWDIQKRQWNEKLLSLLGDEKEVIEKLGPVSQSPKDKNGQKSVSSYFSKKYGVSPDCKVVPFTGDNPGTIMSLPLEANDVIVSLGTSTTALVVTEKYVPSPQYHLFSHPAGRGYMGMLCYCNGALAREQVRDEINKRHGTPEDLWGNFDKLVAECKSKSNAVLDKVGFYFPLSEIIPDCPQVIQRYQWSNGQAEPVKSWANEDEDALRIIESQALSIRARLGPMLTSATRLPRKLYFVGGGSKNKAICEAFAKVLFPSEGAFTLDLTDACAKGAANLAAFGASGTDQEWEKYVLQFWDEKERCSSVHCSGADEYGQAAVDLFFSSEKLLLQSVNKV</sequence>
<feature type="domain" description="Carbohydrate kinase FGGY N-terminal" evidence="7">
    <location>
        <begin position="1"/>
        <end position="276"/>
    </location>
</feature>
<keyword evidence="2 6" id="KW-0859">Xylose metabolism</keyword>
<protein>
    <recommendedName>
        <fullName evidence="6">Xylulose kinase</fullName>
        <ecNumber evidence="6">2.7.1.17</ecNumber>
    </recommendedName>
</protein>
<dbReference type="GO" id="GO:0005829">
    <property type="term" value="C:cytosol"/>
    <property type="evidence" value="ECO:0007669"/>
    <property type="project" value="TreeGrafter"/>
</dbReference>
<dbReference type="InterPro" id="IPR018484">
    <property type="entry name" value="FGGY_N"/>
</dbReference>
<evidence type="ECO:0000313" key="9">
    <source>
        <dbReference type="EMBL" id="CDP34280.1"/>
    </source>
</evidence>
<dbReference type="GO" id="GO:0004856">
    <property type="term" value="F:D-xylulokinase activity"/>
    <property type="evidence" value="ECO:0007669"/>
    <property type="project" value="UniProtKB-UniRule"/>
</dbReference>
<dbReference type="PANTHER" id="PTHR10196:SF57">
    <property type="entry name" value="XYLULOSE KINASE"/>
    <property type="match status" value="1"/>
</dbReference>
<comment type="function">
    <text evidence="6">Highly specific D-xylulose kinase which participates in the catabolism of xylose. Xylose is a major component of hemicelluloses such as xylan. Most fungi utilize D-xylose via three enzymatic reactions, xylose reductase (XR), xylitol dehydrogenase (XDH), and xylulokinase, to form xylulose 5-phosphate, which enters pentose phosphate pathway.</text>
</comment>
<dbReference type="PhylomeDB" id="A0A060SZK7"/>
<proteinExistence type="inferred from homology"/>
<comment type="similarity">
    <text evidence="1 6">Belongs to the FGGY kinase family.</text>
</comment>
<dbReference type="EMBL" id="HG937693">
    <property type="protein sequence ID" value="CDP34280.1"/>
    <property type="molecule type" value="Genomic_DNA"/>
</dbReference>
<evidence type="ECO:0000259" key="7">
    <source>
        <dbReference type="Pfam" id="PF00370"/>
    </source>
</evidence>
<dbReference type="EC" id="2.7.1.17" evidence="6"/>
<dbReference type="InterPro" id="IPR042024">
    <property type="entry name" value="D-XK_euk"/>
</dbReference>